<evidence type="ECO:0000256" key="2">
    <source>
        <dbReference type="ARBA" id="ARBA00022723"/>
    </source>
</evidence>
<feature type="domain" description="Plastocyanin-like" evidence="9">
    <location>
        <begin position="70"/>
        <end position="188"/>
    </location>
</feature>
<dbReference type="PROSITE" id="PS00080">
    <property type="entry name" value="MULTICOPPER_OXIDASE2"/>
    <property type="match status" value="1"/>
</dbReference>
<keyword evidence="4" id="KW-0560">Oxidoreductase</keyword>
<dbReference type="CDD" id="cd04206">
    <property type="entry name" value="CuRO_1_LCC_like"/>
    <property type="match status" value="1"/>
</dbReference>
<dbReference type="Proteomes" id="UP000732380">
    <property type="component" value="Unassembled WGS sequence"/>
</dbReference>
<dbReference type="GO" id="GO:0016491">
    <property type="term" value="F:oxidoreductase activity"/>
    <property type="evidence" value="ECO:0007669"/>
    <property type="project" value="UniProtKB-KW"/>
</dbReference>
<dbReference type="InterPro" id="IPR011707">
    <property type="entry name" value="Cu-oxidase-like_N"/>
</dbReference>
<feature type="domain" description="Plastocyanin-like" evidence="8">
    <location>
        <begin position="460"/>
        <end position="579"/>
    </location>
</feature>
<evidence type="ECO:0000256" key="1">
    <source>
        <dbReference type="ARBA" id="ARBA00010609"/>
    </source>
</evidence>
<evidence type="ECO:0000313" key="11">
    <source>
        <dbReference type="Proteomes" id="UP000732380"/>
    </source>
</evidence>
<keyword evidence="3" id="KW-0732">Signal</keyword>
<evidence type="ECO:0008006" key="12">
    <source>
        <dbReference type="Google" id="ProtNLM"/>
    </source>
</evidence>
<proteinExistence type="inferred from homology"/>
<keyword evidence="11" id="KW-1185">Reference proteome</keyword>
<evidence type="ECO:0000259" key="9">
    <source>
        <dbReference type="Pfam" id="PF07732"/>
    </source>
</evidence>
<keyword evidence="2" id="KW-0479">Metal-binding</keyword>
<dbReference type="Pfam" id="PF07731">
    <property type="entry name" value="Cu-oxidase_2"/>
    <property type="match status" value="1"/>
</dbReference>
<dbReference type="InterPro" id="IPR002355">
    <property type="entry name" value="Cu_oxidase_Cu_BS"/>
</dbReference>
<dbReference type="PANTHER" id="PTHR11709">
    <property type="entry name" value="MULTI-COPPER OXIDASE"/>
    <property type="match status" value="1"/>
</dbReference>
<dbReference type="Pfam" id="PF00394">
    <property type="entry name" value="Cu-oxidase"/>
    <property type="match status" value="1"/>
</dbReference>
<dbReference type="InterPro" id="IPR001117">
    <property type="entry name" value="Cu-oxidase_2nd"/>
</dbReference>
<keyword evidence="5" id="KW-0186">Copper</keyword>
<dbReference type="PROSITE" id="PS00079">
    <property type="entry name" value="MULTICOPPER_OXIDASE1"/>
    <property type="match status" value="1"/>
</dbReference>
<evidence type="ECO:0000259" key="7">
    <source>
        <dbReference type="Pfam" id="PF00394"/>
    </source>
</evidence>
<evidence type="ECO:0000256" key="6">
    <source>
        <dbReference type="ARBA" id="ARBA00023180"/>
    </source>
</evidence>
<evidence type="ECO:0000259" key="8">
    <source>
        <dbReference type="Pfam" id="PF07731"/>
    </source>
</evidence>
<gene>
    <name evidence="10" type="ORF">E4U13_002974</name>
</gene>
<reference evidence="10 11" key="1">
    <citation type="journal article" date="2020" name="bioRxiv">
        <title>Whole genome comparisons of ergot fungi reveals the divergence and evolution of species within the genus Claviceps are the result of varying mechanisms driving genome evolution and host range expansion.</title>
        <authorList>
            <person name="Wyka S.A."/>
            <person name="Mondo S.J."/>
            <person name="Liu M."/>
            <person name="Dettman J."/>
            <person name="Nalam V."/>
            <person name="Broders K.D."/>
        </authorList>
    </citation>
    <scope>NUCLEOTIDE SEQUENCE [LARGE SCALE GENOMIC DNA]</scope>
    <source>
        <strain evidence="10 11">LM576</strain>
    </source>
</reference>
<keyword evidence="6" id="KW-0325">Glycoprotein</keyword>
<accession>A0A9P7Q3H4</accession>
<dbReference type="InterPro" id="IPR008972">
    <property type="entry name" value="Cupredoxin"/>
</dbReference>
<dbReference type="EMBL" id="SRQM01000238">
    <property type="protein sequence ID" value="KAG6115149.1"/>
    <property type="molecule type" value="Genomic_DNA"/>
</dbReference>
<protein>
    <recommendedName>
        <fullName evidence="12">Multicopper oxidase</fullName>
    </recommendedName>
</protein>
<evidence type="ECO:0000256" key="3">
    <source>
        <dbReference type="ARBA" id="ARBA00022729"/>
    </source>
</evidence>
<sequence>MATVWKSICVTGLAFWVIYYLIISTDSGYALTQSWSWKSPSSPERSDPFALRPEQHIFRRPHTISLQWNITREPRRPDGVLKETYLINGQFPGPTVEARSGDELHITVYNGITGSNDGVAIHWHGITMKGFNEMDGAVGITQCAVGPGRTFVYKFQIGQQQHGTFWYHAHSAVQRADGMYGGLVVHKPVGKQRKSELSVHGYDSEKLLLIGDWYHRSADRVLAEYKDFRSFANEPVPDSLLINGAGSYNCSNARPGKPVDCIETDTPVVHVHRERVRLRIVNTGASAGYSLQLTGAAMKLVTLDGGGLVSKRTPWTSTIGVLYPGERMDVVLLPSGEQTTRVLKIALDPELMQLMNPALTRMQEFPLKWTQPDGRSSRARGDRRGLVNVVNLRDAQGVSTALDDKVATEKALLYTSLAINSFKNNEPWGELNHTSWMWKDPYAKPLLAINATAWQNGTEQANPFRAFKVPRFEAGEERWMDLVVNNVDDRGHPFHLHGYEFYVLASRQDELGRAYNPFDDHGAEIPVNMQNPLRKDTVYIKPRGYVVLRLRLDAHGLWLMHCHVLWHQAAGMGTVLQVGDISEETARKAGDLCQGYEIPSIHQEDIEAV</sequence>
<dbReference type="Pfam" id="PF07732">
    <property type="entry name" value="Cu-oxidase_3"/>
    <property type="match status" value="1"/>
</dbReference>
<evidence type="ECO:0000256" key="5">
    <source>
        <dbReference type="ARBA" id="ARBA00023008"/>
    </source>
</evidence>
<dbReference type="InterPro" id="IPR045087">
    <property type="entry name" value="Cu-oxidase_fam"/>
</dbReference>
<dbReference type="Gene3D" id="2.60.40.420">
    <property type="entry name" value="Cupredoxins - blue copper proteins"/>
    <property type="match status" value="3"/>
</dbReference>
<name>A0A9P7Q3H4_9HYPO</name>
<comment type="caution">
    <text evidence="10">The sequence shown here is derived from an EMBL/GenBank/DDBJ whole genome shotgun (WGS) entry which is preliminary data.</text>
</comment>
<dbReference type="InterPro" id="IPR033138">
    <property type="entry name" value="Cu_oxidase_CS"/>
</dbReference>
<dbReference type="AlphaFoldDB" id="A0A9P7Q3H4"/>
<evidence type="ECO:0000256" key="4">
    <source>
        <dbReference type="ARBA" id="ARBA00023002"/>
    </source>
</evidence>
<organism evidence="10 11">
    <name type="scientific">Claviceps humidiphila</name>
    <dbReference type="NCBI Taxonomy" id="1294629"/>
    <lineage>
        <taxon>Eukaryota</taxon>
        <taxon>Fungi</taxon>
        <taxon>Dikarya</taxon>
        <taxon>Ascomycota</taxon>
        <taxon>Pezizomycotina</taxon>
        <taxon>Sordariomycetes</taxon>
        <taxon>Hypocreomycetidae</taxon>
        <taxon>Hypocreales</taxon>
        <taxon>Clavicipitaceae</taxon>
        <taxon>Claviceps</taxon>
    </lineage>
</organism>
<dbReference type="PANTHER" id="PTHR11709:SF394">
    <property type="entry name" value="FI03373P-RELATED"/>
    <property type="match status" value="1"/>
</dbReference>
<dbReference type="GO" id="GO:0005507">
    <property type="term" value="F:copper ion binding"/>
    <property type="evidence" value="ECO:0007669"/>
    <property type="project" value="InterPro"/>
</dbReference>
<dbReference type="InterPro" id="IPR011706">
    <property type="entry name" value="Cu-oxidase_C"/>
</dbReference>
<evidence type="ECO:0000313" key="10">
    <source>
        <dbReference type="EMBL" id="KAG6115149.1"/>
    </source>
</evidence>
<feature type="domain" description="Plastocyanin-like" evidence="7">
    <location>
        <begin position="207"/>
        <end position="334"/>
    </location>
</feature>
<comment type="similarity">
    <text evidence="1">Belongs to the multicopper oxidase family.</text>
</comment>
<dbReference type="CDD" id="cd04205">
    <property type="entry name" value="CuRO_2_LCC_like"/>
    <property type="match status" value="1"/>
</dbReference>
<dbReference type="SUPFAM" id="SSF49503">
    <property type="entry name" value="Cupredoxins"/>
    <property type="match status" value="3"/>
</dbReference>